<feature type="region of interest" description="Disordered" evidence="1">
    <location>
        <begin position="102"/>
        <end position="122"/>
    </location>
</feature>
<dbReference type="AlphaFoldDB" id="A0A2G5HDD5"/>
<dbReference type="Proteomes" id="UP000230605">
    <property type="component" value="Chromosome 9"/>
</dbReference>
<dbReference type="PANTHER" id="PTHR13464">
    <property type="entry name" value="TRANSCRIPTIONAL REGULATOR PROTEIN HCNGP"/>
    <property type="match status" value="1"/>
</dbReference>
<evidence type="ECO:0000313" key="3">
    <source>
        <dbReference type="EMBL" id="WPB08130.1"/>
    </source>
</evidence>
<feature type="region of interest" description="Disordered" evidence="1">
    <location>
        <begin position="1"/>
        <end position="83"/>
    </location>
</feature>
<sequence>MNALVAYESSDEEENIQPEKPAETVKVTPPQPATGPVPQPAPASVPQSAPKSTTTAQPTPIADAPLPGPAAGPAPAAPVLEPLADTSFDPYAFERQRLRELTMPTLPNFDIPDSPPPPTRNSEEAAVLAATTKKLERFLELKKQGVHFNDRLQSTTSLRNPSLLPKLMDFAGLTREDGYASSMSEEVAVPVKWPEECYIEALMQQNERREKKRLRDRDHVDFVPAKSGGSSASGTPAGSAGPKRSKFDAK</sequence>
<evidence type="ECO:0000313" key="4">
    <source>
        <dbReference type="Proteomes" id="UP000230605"/>
    </source>
</evidence>
<proteinExistence type="predicted"/>
<name>A0A2G5HDD5_CERBT</name>
<dbReference type="GO" id="GO:0006355">
    <property type="term" value="P:regulation of DNA-templated transcription"/>
    <property type="evidence" value="ECO:0007669"/>
    <property type="project" value="InterPro"/>
</dbReference>
<dbReference type="InterPro" id="IPR012479">
    <property type="entry name" value="SAP30BP"/>
</dbReference>
<feature type="compositionally biased region" description="Pro residues" evidence="1">
    <location>
        <begin position="29"/>
        <end position="43"/>
    </location>
</feature>
<feature type="compositionally biased region" description="Low complexity" evidence="1">
    <location>
        <begin position="224"/>
        <end position="242"/>
    </location>
</feature>
<protein>
    <recommendedName>
        <fullName evidence="6">Meiotically up-regulated protein</fullName>
    </recommendedName>
</protein>
<evidence type="ECO:0000313" key="2">
    <source>
        <dbReference type="EMBL" id="PIA90576.1"/>
    </source>
</evidence>
<dbReference type="Proteomes" id="UP001302367">
    <property type="component" value="Chromosome 9"/>
</dbReference>
<feature type="compositionally biased region" description="Basic and acidic residues" evidence="1">
    <location>
        <begin position="207"/>
        <end position="221"/>
    </location>
</feature>
<keyword evidence="5" id="KW-1185">Reference proteome</keyword>
<accession>A0A2G5HDD5</accession>
<dbReference type="EMBL" id="LKMD01000107">
    <property type="protein sequence ID" value="PIA90576.1"/>
    <property type="molecule type" value="Genomic_DNA"/>
</dbReference>
<dbReference type="EMBL" id="CP134192">
    <property type="protein sequence ID" value="WPB08130.1"/>
    <property type="molecule type" value="Genomic_DNA"/>
</dbReference>
<reference evidence="3 5" key="2">
    <citation type="submission" date="2023-09" db="EMBL/GenBank/DDBJ databases">
        <title>Complete-Gapless Cercospora beticola genome.</title>
        <authorList>
            <person name="Wyatt N.A."/>
            <person name="Spanner R.E."/>
            <person name="Bolton M.D."/>
        </authorList>
    </citation>
    <scope>NUCLEOTIDE SEQUENCE [LARGE SCALE GENOMIC DNA]</scope>
    <source>
        <strain evidence="3">Cb09-40</strain>
    </source>
</reference>
<organism evidence="2 4">
    <name type="scientific">Cercospora beticola</name>
    <name type="common">Sugarbeet leaf spot fungus</name>
    <dbReference type="NCBI Taxonomy" id="122368"/>
    <lineage>
        <taxon>Eukaryota</taxon>
        <taxon>Fungi</taxon>
        <taxon>Dikarya</taxon>
        <taxon>Ascomycota</taxon>
        <taxon>Pezizomycotina</taxon>
        <taxon>Dothideomycetes</taxon>
        <taxon>Dothideomycetidae</taxon>
        <taxon>Mycosphaerellales</taxon>
        <taxon>Mycosphaerellaceae</taxon>
        <taxon>Cercospora</taxon>
    </lineage>
</organism>
<evidence type="ECO:0000256" key="1">
    <source>
        <dbReference type="SAM" id="MobiDB-lite"/>
    </source>
</evidence>
<evidence type="ECO:0008006" key="6">
    <source>
        <dbReference type="Google" id="ProtNLM"/>
    </source>
</evidence>
<gene>
    <name evidence="2" type="ORF">CB0940_11293</name>
    <name evidence="3" type="ORF">RHO25_012794</name>
</gene>
<reference evidence="2 4" key="1">
    <citation type="submission" date="2015-10" db="EMBL/GenBank/DDBJ databases">
        <title>The cercosporin biosynthetic gene cluster was horizontally transferred to several fungal lineages and shown to be expanded in Cercospora beticola based on microsynteny with recipient genomes.</title>
        <authorList>
            <person name="De Jonge R."/>
            <person name="Ebert M.K."/>
            <person name="Suttle J.C."/>
            <person name="Jurick Ii W.M."/>
            <person name="Secor G.A."/>
            <person name="Thomma B.P."/>
            <person name="Van De Peer Y."/>
            <person name="Bolton M.D."/>
        </authorList>
    </citation>
    <scope>NUCLEOTIDE SEQUENCE [LARGE SCALE GENOMIC DNA]</scope>
    <source>
        <strain evidence="2 4">09-40</strain>
    </source>
</reference>
<dbReference type="Pfam" id="PF07818">
    <property type="entry name" value="HCNGP"/>
    <property type="match status" value="1"/>
</dbReference>
<feature type="compositionally biased region" description="Pro residues" evidence="1">
    <location>
        <begin position="66"/>
        <end position="76"/>
    </location>
</feature>
<dbReference type="OrthoDB" id="1714508at2759"/>
<dbReference type="GO" id="GO:0005634">
    <property type="term" value="C:nucleus"/>
    <property type="evidence" value="ECO:0007669"/>
    <property type="project" value="TreeGrafter"/>
</dbReference>
<evidence type="ECO:0000313" key="5">
    <source>
        <dbReference type="Proteomes" id="UP001302367"/>
    </source>
</evidence>
<dbReference type="PANTHER" id="PTHR13464:SF0">
    <property type="entry name" value="SAP30-BINDING PROTEIN"/>
    <property type="match status" value="1"/>
</dbReference>
<feature type="region of interest" description="Disordered" evidence="1">
    <location>
        <begin position="207"/>
        <end position="250"/>
    </location>
</feature>